<dbReference type="PANTHER" id="PTHR46723:SF1">
    <property type="entry name" value="LEUCINE-RICH REPEAT AND IQ DOMAIN-CONTAINING PROTEIN 3"/>
    <property type="match status" value="1"/>
</dbReference>
<dbReference type="InterPro" id="IPR052859">
    <property type="entry name" value="LRR-IQ_domain_protein"/>
</dbReference>
<reference evidence="1" key="1">
    <citation type="submission" date="2020-03" db="EMBL/GenBank/DDBJ databases">
        <title>Studies in the Genomics of Life Span.</title>
        <authorList>
            <person name="Glass D."/>
        </authorList>
    </citation>
    <scope>NUCLEOTIDE SEQUENCE</scope>
    <source>
        <strain evidence="1">LTLLF</strain>
        <tissue evidence="1">Muscle</tissue>
    </source>
</reference>
<dbReference type="Proteomes" id="UP000710432">
    <property type="component" value="Unassembled WGS sequence"/>
</dbReference>
<dbReference type="AlphaFoldDB" id="A0A8J6KMD7"/>
<evidence type="ECO:0000313" key="2">
    <source>
        <dbReference type="Proteomes" id="UP000710432"/>
    </source>
</evidence>
<dbReference type="EMBL" id="JAATJU010024629">
    <property type="protein sequence ID" value="KAH0505176.1"/>
    <property type="molecule type" value="Genomic_DNA"/>
</dbReference>
<evidence type="ECO:0000313" key="1">
    <source>
        <dbReference type="EMBL" id="KAH0505176.1"/>
    </source>
</evidence>
<comment type="caution">
    <text evidence="1">The sequence shown here is derived from an EMBL/GenBank/DDBJ whole genome shotgun (WGS) entry which is preliminary data.</text>
</comment>
<sequence length="313" mass="37265">MSKLANDKLINVAAHSTEQRTLGQKESKSDFEDEEVDTKFRISAVKSPLYSPRSLKYGAMLREMKRDYFPDYLQPLPNTRPKPAIERETLQQLRKRREFLTSQRTGIKLHILNDLDKYHSERKHQEKQSEKSTAIVKAQIAQERARLNIRENLRKKTYMAQKLMEKDNEIIQRGLRQIWKEKLAYLEKVRERKTTFLAEKKLNAADHSLVQTISNERSLLLRGIMQVDRMKQNMADLKQKCQNVNKKWKTEKYKQSLMRQMKELRAEEVRKRHSEEKFVIDTLIFQKSCARLEEAKAKADFIRTYYTSKSLKR</sequence>
<proteinExistence type="predicted"/>
<dbReference type="PANTHER" id="PTHR46723">
    <property type="entry name" value="LEUCINE-RICH REPEAT AND IQ DOMAIN-CONTAINING PROTEIN 3"/>
    <property type="match status" value="1"/>
</dbReference>
<gene>
    <name evidence="1" type="ORF">LTLLF_179675</name>
</gene>
<accession>A0A8J6KMD7</accession>
<protein>
    <submittedName>
        <fullName evidence="1">Leucine-rich repeat and IQ domain-containing protein 3</fullName>
    </submittedName>
</protein>
<name>A0A8J6KMD7_MICOH</name>
<organism evidence="1 2">
    <name type="scientific">Microtus ochrogaster</name>
    <name type="common">Prairie vole</name>
    <dbReference type="NCBI Taxonomy" id="79684"/>
    <lineage>
        <taxon>Eukaryota</taxon>
        <taxon>Metazoa</taxon>
        <taxon>Chordata</taxon>
        <taxon>Craniata</taxon>
        <taxon>Vertebrata</taxon>
        <taxon>Euteleostomi</taxon>
        <taxon>Mammalia</taxon>
        <taxon>Eutheria</taxon>
        <taxon>Euarchontoglires</taxon>
        <taxon>Glires</taxon>
        <taxon>Rodentia</taxon>
        <taxon>Myomorpha</taxon>
        <taxon>Muroidea</taxon>
        <taxon>Cricetidae</taxon>
        <taxon>Arvicolinae</taxon>
        <taxon>Microtus</taxon>
    </lineage>
</organism>